<name>A0A553P254_TIGCA</name>
<proteinExistence type="predicted"/>
<feature type="chain" id="PRO_5021932834" description="Apple domain-containing protein" evidence="1">
    <location>
        <begin position="20"/>
        <end position="482"/>
    </location>
</feature>
<dbReference type="Proteomes" id="UP000318571">
    <property type="component" value="Chromosome 7"/>
</dbReference>
<comment type="caution">
    <text evidence="2">The sequence shown here is derived from an EMBL/GenBank/DDBJ whole genome shotgun (WGS) entry which is preliminary data.</text>
</comment>
<keyword evidence="3" id="KW-1185">Reference proteome</keyword>
<protein>
    <recommendedName>
        <fullName evidence="4">Apple domain-containing protein</fullName>
    </recommendedName>
</protein>
<evidence type="ECO:0008006" key="4">
    <source>
        <dbReference type="Google" id="ProtNLM"/>
    </source>
</evidence>
<keyword evidence="1" id="KW-0732">Signal</keyword>
<evidence type="ECO:0000313" key="2">
    <source>
        <dbReference type="EMBL" id="TRY71778.1"/>
    </source>
</evidence>
<dbReference type="EMBL" id="VCGU01000008">
    <property type="protein sequence ID" value="TRY71778.1"/>
    <property type="molecule type" value="Genomic_DNA"/>
</dbReference>
<organism evidence="2 3">
    <name type="scientific">Tigriopus californicus</name>
    <name type="common">Marine copepod</name>
    <dbReference type="NCBI Taxonomy" id="6832"/>
    <lineage>
        <taxon>Eukaryota</taxon>
        <taxon>Metazoa</taxon>
        <taxon>Ecdysozoa</taxon>
        <taxon>Arthropoda</taxon>
        <taxon>Crustacea</taxon>
        <taxon>Multicrustacea</taxon>
        <taxon>Hexanauplia</taxon>
        <taxon>Copepoda</taxon>
        <taxon>Harpacticoida</taxon>
        <taxon>Harpacticidae</taxon>
        <taxon>Tigriopus</taxon>
    </lineage>
</organism>
<evidence type="ECO:0000256" key="1">
    <source>
        <dbReference type="SAM" id="SignalP"/>
    </source>
</evidence>
<dbReference type="AlphaFoldDB" id="A0A553P254"/>
<feature type="signal peptide" evidence="1">
    <location>
        <begin position="1"/>
        <end position="19"/>
    </location>
</feature>
<accession>A0A553P254</accession>
<evidence type="ECO:0000313" key="3">
    <source>
        <dbReference type="Proteomes" id="UP000318571"/>
    </source>
</evidence>
<reference evidence="2 3" key="1">
    <citation type="journal article" date="2018" name="Nat. Ecol. Evol.">
        <title>Genomic signatures of mitonuclear coevolution across populations of Tigriopus californicus.</title>
        <authorList>
            <person name="Barreto F.S."/>
            <person name="Watson E.T."/>
            <person name="Lima T.G."/>
            <person name="Willett C.S."/>
            <person name="Edmands S."/>
            <person name="Li W."/>
            <person name="Burton R.S."/>
        </authorList>
    </citation>
    <scope>NUCLEOTIDE SEQUENCE [LARGE SCALE GENOMIC DNA]</scope>
    <source>
        <strain evidence="2 3">San Diego</strain>
    </source>
</reference>
<sequence length="482" mass="54053">MKADVLLLWLFFWFHDVMAQKGLQCFVPGECLDSQILGATPTNSSRECWRHCQSVTGCTWFTFYKDSQVCTPLSGCLRLSNEKCQENCISGEEECPEVQCGVHGRCYGALEGIRKVANAKECASMCGQRDECFWNTYDPEHESCLMTNDCPLLDRTCSNCSSSERDCTAEMDANINTSIEDDPKGTSGLLMGTCLSLKQHYFNLDSNTTGKCKLPTFAVNTIVQHTMVDNVLHGCGHIPSDGVVCFKYNADKMYWIRTDLLKIMGGSLLYLLPIPNRGILILIKSNILYLYNGKKIEQVSKGFPFSTPWFQTPFCRTVISSDEILVGFSHQYINRTIKAYPQLRSINIKTGVFNNIKLPNLVLMDSVCGAFGPKGNRKVAIFGGRFVKNGKPERDFDRTLILDWNSKTFVAHGSSVKTSTSDIWEQTVAHRDTFLFYESDYTGTRIYKFDINGTETPISYLGVMPATCFNLANIPEEVAGCK</sequence>
<gene>
    <name evidence="2" type="ORF">TCAL_14862</name>
</gene>